<dbReference type="Proteomes" id="UP000263900">
    <property type="component" value="Chromosome"/>
</dbReference>
<name>A0A3B7MTY7_9BACT</name>
<gene>
    <name evidence="3" type="ORF">D3H65_23935</name>
</gene>
<keyword evidence="4" id="KW-1185">Reference proteome</keyword>
<dbReference type="KEGG" id="pseg:D3H65_23935"/>
<evidence type="ECO:0000313" key="3">
    <source>
        <dbReference type="EMBL" id="AXY76853.1"/>
    </source>
</evidence>
<evidence type="ECO:0000259" key="2">
    <source>
        <dbReference type="Pfam" id="PF18962"/>
    </source>
</evidence>
<sequence length="464" mass="48822">MAFPVTWYSNACQMKKAIHFVFLALLCAPNCFAQTFTPGNFVVVRIGSGANVLTPGEAQPVFLDEYNPCGDLVRSIPMPVAVSGNNKRLTLPISTSDYTEGYISLSQDGTKLALAGYDADPGTAAVSSAAATAVKRVVAIIDQNGVVNTTTALSAFSSQAIRAAVINGADIWVSGGSGGIMYTTLGSTTHVQLTTTTARSLVVLNGQLYASSTSGALRITTVGTGLPVTAGQTMVNLPGLPTTGNPYQFFVVNGNSGSDVLYVAHENLLRKYSLSGGSWVSNGTIGVASDKYRAVTGQVTTSGNVRLYAIRKNDNTTAASGEIVTLLDSTGYNSDFSSLLPTVIVQSNDNNVFRSIMITPGTSVLSNSATVINKETLQKEADSLNLQLTPNAAKEKVLVTFNKEQMPHSRIVVTNAAGQIVRQVETGATQTGQVTIDVNGLTKGVYYVTLHNGKKQTTKRLLVL</sequence>
<dbReference type="EMBL" id="CP032157">
    <property type="protein sequence ID" value="AXY76853.1"/>
    <property type="molecule type" value="Genomic_DNA"/>
</dbReference>
<feature type="domain" description="Secretion system C-terminal sorting" evidence="2">
    <location>
        <begin position="390"/>
        <end position="463"/>
    </location>
</feature>
<organism evidence="3 4">
    <name type="scientific">Paraflavitalea soli</name>
    <dbReference type="NCBI Taxonomy" id="2315862"/>
    <lineage>
        <taxon>Bacteria</taxon>
        <taxon>Pseudomonadati</taxon>
        <taxon>Bacteroidota</taxon>
        <taxon>Chitinophagia</taxon>
        <taxon>Chitinophagales</taxon>
        <taxon>Chitinophagaceae</taxon>
        <taxon>Paraflavitalea</taxon>
    </lineage>
</organism>
<protein>
    <submittedName>
        <fullName evidence="3">T9SS C-terminal target domain-containing protein</fullName>
    </submittedName>
</protein>
<reference evidence="3 4" key="1">
    <citation type="submission" date="2018-09" db="EMBL/GenBank/DDBJ databases">
        <title>Genome sequencing of strain 6GH32-13.</title>
        <authorList>
            <person name="Weon H.-Y."/>
            <person name="Heo J."/>
            <person name="Kwon S.-W."/>
        </authorList>
    </citation>
    <scope>NUCLEOTIDE SEQUENCE [LARGE SCALE GENOMIC DNA]</scope>
    <source>
        <strain evidence="3 4">5GH32-13</strain>
    </source>
</reference>
<dbReference type="Pfam" id="PF18962">
    <property type="entry name" value="Por_Secre_tail"/>
    <property type="match status" value="1"/>
</dbReference>
<evidence type="ECO:0000256" key="1">
    <source>
        <dbReference type="SAM" id="SignalP"/>
    </source>
</evidence>
<keyword evidence="1" id="KW-0732">Signal</keyword>
<evidence type="ECO:0000313" key="4">
    <source>
        <dbReference type="Proteomes" id="UP000263900"/>
    </source>
</evidence>
<accession>A0A3B7MTY7</accession>
<dbReference type="AlphaFoldDB" id="A0A3B7MTY7"/>
<proteinExistence type="predicted"/>
<feature type="signal peptide" evidence="1">
    <location>
        <begin position="1"/>
        <end position="33"/>
    </location>
</feature>
<dbReference type="OrthoDB" id="740055at2"/>
<dbReference type="NCBIfam" id="TIGR04183">
    <property type="entry name" value="Por_Secre_tail"/>
    <property type="match status" value="1"/>
</dbReference>
<feature type="chain" id="PRO_5017601382" evidence="1">
    <location>
        <begin position="34"/>
        <end position="464"/>
    </location>
</feature>
<dbReference type="InterPro" id="IPR026444">
    <property type="entry name" value="Secre_tail"/>
</dbReference>